<dbReference type="InterPro" id="IPR023170">
    <property type="entry name" value="HhH_base_excis_C"/>
</dbReference>
<evidence type="ECO:0000256" key="2">
    <source>
        <dbReference type="ARBA" id="ARBA00022723"/>
    </source>
</evidence>
<evidence type="ECO:0000313" key="6">
    <source>
        <dbReference type="EMBL" id="VEI15127.1"/>
    </source>
</evidence>
<evidence type="ECO:0000256" key="4">
    <source>
        <dbReference type="ARBA" id="ARBA00023014"/>
    </source>
</evidence>
<feature type="domain" description="HhH-GPD" evidence="5">
    <location>
        <begin position="49"/>
        <end position="207"/>
    </location>
</feature>
<dbReference type="InterPro" id="IPR003265">
    <property type="entry name" value="HhH-GPD_domain"/>
</dbReference>
<dbReference type="CDD" id="cd00056">
    <property type="entry name" value="ENDO3c"/>
    <property type="match status" value="1"/>
</dbReference>
<dbReference type="RefSeq" id="WP_126413693.1">
    <property type="nucleotide sequence ID" value="NZ_JASPER010000013.1"/>
</dbReference>
<evidence type="ECO:0000256" key="3">
    <source>
        <dbReference type="ARBA" id="ARBA00023004"/>
    </source>
</evidence>
<gene>
    <name evidence="6" type="ORF">NCTC10951_01002</name>
</gene>
<dbReference type="PANTHER" id="PTHR10359">
    <property type="entry name" value="A/G-SPECIFIC ADENINE GLYCOSYLASE/ENDONUCLEASE III"/>
    <property type="match status" value="1"/>
</dbReference>
<dbReference type="OrthoDB" id="9802365at2"/>
<organism evidence="6 7">
    <name type="scientific">Actinomyces viscosus</name>
    <dbReference type="NCBI Taxonomy" id="1656"/>
    <lineage>
        <taxon>Bacteria</taxon>
        <taxon>Bacillati</taxon>
        <taxon>Actinomycetota</taxon>
        <taxon>Actinomycetes</taxon>
        <taxon>Actinomycetales</taxon>
        <taxon>Actinomycetaceae</taxon>
        <taxon>Actinomyces</taxon>
    </lineage>
</organism>
<keyword evidence="2" id="KW-0479">Metal-binding</keyword>
<dbReference type="GO" id="GO:0003824">
    <property type="term" value="F:catalytic activity"/>
    <property type="evidence" value="ECO:0007669"/>
    <property type="project" value="InterPro"/>
</dbReference>
<dbReference type="Proteomes" id="UP000268658">
    <property type="component" value="Chromosome"/>
</dbReference>
<dbReference type="PANTHER" id="PTHR10359:SF19">
    <property type="entry name" value="DNA REPAIR GLYCOSYLASE MJ1434-RELATED"/>
    <property type="match status" value="1"/>
</dbReference>
<protein>
    <submittedName>
        <fullName evidence="6">3-methyladenine DNA glycosylase</fullName>
    </submittedName>
</protein>
<keyword evidence="1" id="KW-0004">4Fe-4S</keyword>
<dbReference type="Gene3D" id="1.10.1670.10">
    <property type="entry name" value="Helix-hairpin-Helix base-excision DNA repair enzymes (C-terminal)"/>
    <property type="match status" value="1"/>
</dbReference>
<dbReference type="GO" id="GO:0046872">
    <property type="term" value="F:metal ion binding"/>
    <property type="evidence" value="ECO:0007669"/>
    <property type="project" value="UniProtKB-KW"/>
</dbReference>
<dbReference type="EMBL" id="LR134477">
    <property type="protein sequence ID" value="VEI15127.1"/>
    <property type="molecule type" value="Genomic_DNA"/>
</dbReference>
<dbReference type="KEGG" id="avc:NCTC10951_01002"/>
<name>A0A3S4Z7Z5_ACTVI</name>
<dbReference type="PIRSF" id="PIRSF001435">
    <property type="entry name" value="Nth"/>
    <property type="match status" value="1"/>
</dbReference>
<sequence>MNDSPIPGQIPIDSPVPMRTLYELLRAELGEIEVWPAESDLEYVCGAVLVQNTAWGNVQRSLDALRQATAFEADRLLALDETDLIDLIRPSGFMKSKARALRAYATWSGGPKGGTAAALDDGALRAELMRLPGFGPETADVVALMVYDRPRFIFDAYARRLLRQAGYAVGRDYEAARRAHEPAVSDSGLDVPQLKDFHGLVIAAGQRARAAGGWQTYGPTIGIGAADR</sequence>
<keyword evidence="4" id="KW-0411">Iron-sulfur</keyword>
<keyword evidence="3" id="KW-0408">Iron</keyword>
<dbReference type="GO" id="GO:0051539">
    <property type="term" value="F:4 iron, 4 sulfur cluster binding"/>
    <property type="evidence" value="ECO:0007669"/>
    <property type="project" value="UniProtKB-KW"/>
</dbReference>
<dbReference type="SUPFAM" id="SSF48150">
    <property type="entry name" value="DNA-glycosylase"/>
    <property type="match status" value="1"/>
</dbReference>
<evidence type="ECO:0000259" key="5">
    <source>
        <dbReference type="SMART" id="SM00478"/>
    </source>
</evidence>
<dbReference type="GO" id="GO:0006284">
    <property type="term" value="P:base-excision repair"/>
    <property type="evidence" value="ECO:0007669"/>
    <property type="project" value="InterPro"/>
</dbReference>
<dbReference type="AlphaFoldDB" id="A0A3S4Z7Z5"/>
<dbReference type="Pfam" id="PF00730">
    <property type="entry name" value="HhH-GPD"/>
    <property type="match status" value="1"/>
</dbReference>
<dbReference type="Gene3D" id="1.10.340.30">
    <property type="entry name" value="Hypothetical protein, domain 2"/>
    <property type="match status" value="1"/>
</dbReference>
<evidence type="ECO:0000313" key="7">
    <source>
        <dbReference type="Proteomes" id="UP000268658"/>
    </source>
</evidence>
<evidence type="ECO:0000256" key="1">
    <source>
        <dbReference type="ARBA" id="ARBA00022485"/>
    </source>
</evidence>
<proteinExistence type="predicted"/>
<dbReference type="InterPro" id="IPR011257">
    <property type="entry name" value="DNA_glycosylase"/>
</dbReference>
<dbReference type="SMART" id="SM00478">
    <property type="entry name" value="ENDO3c"/>
    <property type="match status" value="1"/>
</dbReference>
<accession>A0A3S4Z7Z5</accession>
<reference evidence="6 7" key="1">
    <citation type="submission" date="2018-12" db="EMBL/GenBank/DDBJ databases">
        <authorList>
            <consortium name="Pathogen Informatics"/>
        </authorList>
    </citation>
    <scope>NUCLEOTIDE SEQUENCE [LARGE SCALE GENOMIC DNA]</scope>
    <source>
        <strain evidence="6 7">NCTC10951</strain>
    </source>
</reference>